<evidence type="ECO:0000256" key="1">
    <source>
        <dbReference type="ARBA" id="ARBA00022737"/>
    </source>
</evidence>
<gene>
    <name evidence="5" type="ORF">CCMP2556_LOCUS43781</name>
</gene>
<dbReference type="PANTHER" id="PTHR24198">
    <property type="entry name" value="ANKYRIN REPEAT AND PROTEIN KINASE DOMAIN-CONTAINING PROTEIN"/>
    <property type="match status" value="1"/>
</dbReference>
<dbReference type="SMART" id="SM00248">
    <property type="entry name" value="ANK"/>
    <property type="match status" value="4"/>
</dbReference>
<evidence type="ECO:0000313" key="6">
    <source>
        <dbReference type="Proteomes" id="UP001642484"/>
    </source>
</evidence>
<feature type="compositionally biased region" description="Basic and acidic residues" evidence="4">
    <location>
        <begin position="201"/>
        <end position="225"/>
    </location>
</feature>
<keyword evidence="1" id="KW-0677">Repeat</keyword>
<sequence>MGKGGRKGGKGGKGKGKGRREGEDGPKALGVSSELHTAAREGDVQKIEALLSDAPGADGDGGVRPVNAPDQHRRSPLHMAAFFGKAEAVQKLLEKSADPHLQAMDGFLPLHFAAQSGHLEVLKLIVRHLGSKGEFGVVKKHVNAIVAKGKKSALHLALLKGHQDCARFLVMKGASVELKTSQGQAALEICTSEELKEELASKAKVAKETNQEDKEEKEKQNKEVDATEAEEPAAKKQKTMPAMSGAVAPLEGLPEAPVQLDASAAPPGLLACGPYSLDKVQISLEGEKSYPAGIPAMADVEWDLLTKEEPERVDGPVLCLRTRETTGGTLHLKMLKSKKKLLHYTHFSDEALLMDKDSKCNACGLILLLETSDGHLLIHQSGEQTWELCAGEVTTSDLAQAIAQVLLTALPNSQQKDSQDVLASMRILGLLDVKEAPRGHRHELVAAGRLPFAASKVGALGEAPKLRFLPRSPDIQASEEVATMALEDFLNATSTEPLQRAAVALLRALRAWKA</sequence>
<feature type="compositionally biased region" description="Basic residues" evidence="4">
    <location>
        <begin position="1"/>
        <end position="18"/>
    </location>
</feature>
<evidence type="ECO:0000256" key="2">
    <source>
        <dbReference type="ARBA" id="ARBA00023043"/>
    </source>
</evidence>
<dbReference type="EMBL" id="CAXAMN010024940">
    <property type="protein sequence ID" value="CAK9091237.1"/>
    <property type="molecule type" value="Genomic_DNA"/>
</dbReference>
<feature type="repeat" description="ANK" evidence="3">
    <location>
        <begin position="105"/>
        <end position="128"/>
    </location>
</feature>
<feature type="region of interest" description="Disordered" evidence="4">
    <location>
        <begin position="53"/>
        <end position="72"/>
    </location>
</feature>
<dbReference type="Gene3D" id="1.25.40.20">
    <property type="entry name" value="Ankyrin repeat-containing domain"/>
    <property type="match status" value="1"/>
</dbReference>
<comment type="caution">
    <text evidence="5">The sequence shown here is derived from an EMBL/GenBank/DDBJ whole genome shotgun (WGS) entry which is preliminary data.</text>
</comment>
<organism evidence="5 6">
    <name type="scientific">Durusdinium trenchii</name>
    <dbReference type="NCBI Taxonomy" id="1381693"/>
    <lineage>
        <taxon>Eukaryota</taxon>
        <taxon>Sar</taxon>
        <taxon>Alveolata</taxon>
        <taxon>Dinophyceae</taxon>
        <taxon>Suessiales</taxon>
        <taxon>Symbiodiniaceae</taxon>
        <taxon>Durusdinium</taxon>
    </lineage>
</organism>
<feature type="region of interest" description="Disordered" evidence="4">
    <location>
        <begin position="1"/>
        <end position="33"/>
    </location>
</feature>
<evidence type="ECO:0000313" key="5">
    <source>
        <dbReference type="EMBL" id="CAK9091237.1"/>
    </source>
</evidence>
<evidence type="ECO:0000256" key="3">
    <source>
        <dbReference type="PROSITE-ProRule" id="PRU00023"/>
    </source>
</evidence>
<dbReference type="PRINTS" id="PR01415">
    <property type="entry name" value="ANKYRIN"/>
</dbReference>
<keyword evidence="6" id="KW-1185">Reference proteome</keyword>
<dbReference type="SUPFAM" id="SSF48403">
    <property type="entry name" value="Ankyrin repeat"/>
    <property type="match status" value="1"/>
</dbReference>
<accession>A0ABP0QWE1</accession>
<feature type="repeat" description="ANK" evidence="3">
    <location>
        <begin position="149"/>
        <end position="181"/>
    </location>
</feature>
<dbReference type="InterPro" id="IPR002110">
    <property type="entry name" value="Ankyrin_rpt"/>
</dbReference>
<dbReference type="InterPro" id="IPR036770">
    <property type="entry name" value="Ankyrin_rpt-contain_sf"/>
</dbReference>
<dbReference type="Pfam" id="PF00023">
    <property type="entry name" value="Ank"/>
    <property type="match status" value="1"/>
</dbReference>
<protein>
    <submittedName>
        <fullName evidence="5">Uncharacterized protein</fullName>
    </submittedName>
</protein>
<dbReference type="PANTHER" id="PTHR24198:SF165">
    <property type="entry name" value="ANKYRIN REPEAT-CONTAINING PROTEIN-RELATED"/>
    <property type="match status" value="1"/>
</dbReference>
<reference evidence="5 6" key="1">
    <citation type="submission" date="2024-02" db="EMBL/GenBank/DDBJ databases">
        <authorList>
            <person name="Chen Y."/>
            <person name="Shah S."/>
            <person name="Dougan E. K."/>
            <person name="Thang M."/>
            <person name="Chan C."/>
        </authorList>
    </citation>
    <scope>NUCLEOTIDE SEQUENCE [LARGE SCALE GENOMIC DNA]</scope>
</reference>
<name>A0ABP0QWE1_9DINO</name>
<evidence type="ECO:0000256" key="4">
    <source>
        <dbReference type="SAM" id="MobiDB-lite"/>
    </source>
</evidence>
<keyword evidence="2 3" id="KW-0040">ANK repeat</keyword>
<feature type="repeat" description="ANK" evidence="3">
    <location>
        <begin position="72"/>
        <end position="104"/>
    </location>
</feature>
<dbReference type="Pfam" id="PF12796">
    <property type="entry name" value="Ank_2"/>
    <property type="match status" value="1"/>
</dbReference>
<dbReference type="Proteomes" id="UP001642484">
    <property type="component" value="Unassembled WGS sequence"/>
</dbReference>
<proteinExistence type="predicted"/>
<dbReference type="PROSITE" id="PS50088">
    <property type="entry name" value="ANK_REPEAT"/>
    <property type="match status" value="3"/>
</dbReference>
<dbReference type="PROSITE" id="PS50297">
    <property type="entry name" value="ANK_REP_REGION"/>
    <property type="match status" value="3"/>
</dbReference>
<feature type="region of interest" description="Disordered" evidence="4">
    <location>
        <begin position="201"/>
        <end position="242"/>
    </location>
</feature>